<keyword evidence="1" id="KW-0472">Membrane</keyword>
<dbReference type="RefSeq" id="XP_015467196.1">
    <property type="nucleotide sequence ID" value="XM_015611991.1"/>
</dbReference>
<evidence type="ECO:0000256" key="1">
    <source>
        <dbReference type="SAM" id="Phobius"/>
    </source>
</evidence>
<evidence type="ECO:0000313" key="3">
    <source>
        <dbReference type="Proteomes" id="UP000054251"/>
    </source>
</evidence>
<reference evidence="2 3" key="1">
    <citation type="submission" date="2015-11" db="EMBL/GenBank/DDBJ databases">
        <title>The genome of Debaryomyces fabryi.</title>
        <authorList>
            <person name="Tafer H."/>
            <person name="Lopandic K."/>
        </authorList>
    </citation>
    <scope>NUCLEOTIDE SEQUENCE [LARGE SCALE GENOMIC DNA]</scope>
    <source>
        <strain evidence="2 3">CBS 789</strain>
    </source>
</reference>
<dbReference type="Proteomes" id="UP000054251">
    <property type="component" value="Unassembled WGS sequence"/>
</dbReference>
<dbReference type="OrthoDB" id="15108at2759"/>
<accession>A0A0V1PY37</accession>
<evidence type="ECO:0000313" key="2">
    <source>
        <dbReference type="EMBL" id="KSA01094.1"/>
    </source>
</evidence>
<keyword evidence="3" id="KW-1185">Reference proteome</keyword>
<gene>
    <name evidence="2" type="ORF">AC631_03162</name>
</gene>
<dbReference type="EMBL" id="LMYN01000064">
    <property type="protein sequence ID" value="KSA01094.1"/>
    <property type="molecule type" value="Genomic_DNA"/>
</dbReference>
<protein>
    <submittedName>
        <fullName evidence="2">Uncharacterized protein</fullName>
    </submittedName>
</protein>
<feature type="transmembrane region" description="Helical" evidence="1">
    <location>
        <begin position="32"/>
        <end position="51"/>
    </location>
</feature>
<dbReference type="AlphaFoldDB" id="A0A0V1PY37"/>
<keyword evidence="1" id="KW-0812">Transmembrane</keyword>
<keyword evidence="1" id="KW-1133">Transmembrane helix</keyword>
<name>A0A0V1PY37_9ASCO</name>
<proteinExistence type="predicted"/>
<dbReference type="GeneID" id="26840171"/>
<organism evidence="2 3">
    <name type="scientific">Debaryomyces fabryi</name>
    <dbReference type="NCBI Taxonomy" id="58627"/>
    <lineage>
        <taxon>Eukaryota</taxon>
        <taxon>Fungi</taxon>
        <taxon>Dikarya</taxon>
        <taxon>Ascomycota</taxon>
        <taxon>Saccharomycotina</taxon>
        <taxon>Pichiomycetes</taxon>
        <taxon>Debaryomycetaceae</taxon>
        <taxon>Debaryomyces</taxon>
    </lineage>
</organism>
<sequence>MAGTLKPDPAFQRFNAAKESFGTYFRFTPKSIAFNLLMMGAVPAGLAYYAYSSDGQTPLRRLYRTSPILSGEEYVPRDKDL</sequence>
<comment type="caution">
    <text evidence="2">The sequence shown here is derived from an EMBL/GenBank/DDBJ whole genome shotgun (WGS) entry which is preliminary data.</text>
</comment>